<keyword evidence="3" id="KW-1185">Reference proteome</keyword>
<dbReference type="EMBL" id="JAWLKE010000011">
    <property type="protein sequence ID" value="MDV6233555.1"/>
    <property type="molecule type" value="Genomic_DNA"/>
</dbReference>
<evidence type="ECO:0000313" key="2">
    <source>
        <dbReference type="EMBL" id="MDV6233555.1"/>
    </source>
</evidence>
<dbReference type="RefSeq" id="WP_045841178.1">
    <property type="nucleotide sequence ID" value="NZ_JAWLKE010000011.1"/>
</dbReference>
<dbReference type="Proteomes" id="UP001185899">
    <property type="component" value="Unassembled WGS sequence"/>
</dbReference>
<comment type="caution">
    <text evidence="2">The sequence shown here is derived from an EMBL/GenBank/DDBJ whole genome shotgun (WGS) entry which is preliminary data.</text>
</comment>
<feature type="compositionally biased region" description="Polar residues" evidence="1">
    <location>
        <begin position="75"/>
        <end position="86"/>
    </location>
</feature>
<evidence type="ECO:0000313" key="3">
    <source>
        <dbReference type="Proteomes" id="UP001185899"/>
    </source>
</evidence>
<gene>
    <name evidence="2" type="ORF">R3P95_23620</name>
</gene>
<accession>A0ABU4B544</accession>
<reference evidence="2 3" key="1">
    <citation type="submission" date="2023-10" db="EMBL/GenBank/DDBJ databases">
        <title>Development of a sustainable strategy for remediation of hydrocarbon-contaminated territories based on the waste exchange concept.</title>
        <authorList>
            <person name="Krivoruchko A."/>
        </authorList>
    </citation>
    <scope>NUCLEOTIDE SEQUENCE [LARGE SCALE GENOMIC DNA]</scope>
    <source>
        <strain evidence="2 3">IEGM 1322</strain>
    </source>
</reference>
<protein>
    <submittedName>
        <fullName evidence="2">Uncharacterized protein</fullName>
    </submittedName>
</protein>
<feature type="region of interest" description="Disordered" evidence="1">
    <location>
        <begin position="71"/>
        <end position="93"/>
    </location>
</feature>
<sequence>MSKATHDHHALSVTPVLMYGHCEPSVRNDVNAVIGMDTVALSAAAGTFTVTSAAALVQAQIIVALDAEYTAEPEPTSSWDEWISNSMDERTAR</sequence>
<evidence type="ECO:0000256" key="1">
    <source>
        <dbReference type="SAM" id="MobiDB-lite"/>
    </source>
</evidence>
<proteinExistence type="predicted"/>
<organism evidence="2 3">
    <name type="scientific">Rhodococcus cercidiphylli</name>
    <dbReference type="NCBI Taxonomy" id="489916"/>
    <lineage>
        <taxon>Bacteria</taxon>
        <taxon>Bacillati</taxon>
        <taxon>Actinomycetota</taxon>
        <taxon>Actinomycetes</taxon>
        <taxon>Mycobacteriales</taxon>
        <taxon>Nocardiaceae</taxon>
        <taxon>Rhodococcus</taxon>
    </lineage>
</organism>
<name>A0ABU4B544_9NOCA</name>